<name>A0A139MYS2_STRGN</name>
<accession>A0A139MYS2</accession>
<proteinExistence type="predicted"/>
<gene>
    <name evidence="1" type="ORF">SGODD07_01953</name>
</gene>
<evidence type="ECO:0000313" key="2">
    <source>
        <dbReference type="Proteomes" id="UP000070096"/>
    </source>
</evidence>
<organism evidence="1 2">
    <name type="scientific">Streptococcus gordonii</name>
    <dbReference type="NCBI Taxonomy" id="1302"/>
    <lineage>
        <taxon>Bacteria</taxon>
        <taxon>Bacillati</taxon>
        <taxon>Bacillota</taxon>
        <taxon>Bacilli</taxon>
        <taxon>Lactobacillales</taxon>
        <taxon>Streptococcaceae</taxon>
        <taxon>Streptococcus</taxon>
    </lineage>
</organism>
<sequence length="51" mass="6048">MSTFLTDLSTYCGKLFEKLSVMENNWIVRERLLANGFIIFIMKMKKRKSSK</sequence>
<reference evidence="1 2" key="1">
    <citation type="submission" date="2016-01" db="EMBL/GenBank/DDBJ databases">
        <title>Highly variable Streptococcus oralis are common among viridans streptococci isolated from primates.</title>
        <authorList>
            <person name="Denapaite D."/>
            <person name="Rieger M."/>
            <person name="Koendgen S."/>
            <person name="Brueckner R."/>
            <person name="Ochigava I."/>
            <person name="Kappeler P."/>
            <person name="Maetz-Rensing K."/>
            <person name="Leendertz F."/>
            <person name="Hakenbeck R."/>
        </authorList>
    </citation>
    <scope>NUCLEOTIDE SEQUENCE [LARGE SCALE GENOMIC DNA]</scope>
    <source>
        <strain evidence="1 2">DD07</strain>
    </source>
</reference>
<protein>
    <submittedName>
        <fullName evidence="1">Uncharacterized protein</fullName>
    </submittedName>
</protein>
<evidence type="ECO:0000313" key="1">
    <source>
        <dbReference type="EMBL" id="KXT68936.1"/>
    </source>
</evidence>
<dbReference type="AlphaFoldDB" id="A0A139MYS2"/>
<dbReference type="PATRIC" id="fig|1302.21.peg.2160"/>
<dbReference type="Proteomes" id="UP000070096">
    <property type="component" value="Unassembled WGS sequence"/>
</dbReference>
<dbReference type="EMBL" id="LQRC01000255">
    <property type="protein sequence ID" value="KXT68936.1"/>
    <property type="molecule type" value="Genomic_DNA"/>
</dbReference>
<comment type="caution">
    <text evidence="1">The sequence shown here is derived from an EMBL/GenBank/DDBJ whole genome shotgun (WGS) entry which is preliminary data.</text>
</comment>